<dbReference type="AlphaFoldDB" id="A0A9X2FZT7"/>
<keyword evidence="2" id="KW-0808">Transferase</keyword>
<evidence type="ECO:0000256" key="3">
    <source>
        <dbReference type="ARBA" id="ARBA00022691"/>
    </source>
</evidence>
<dbReference type="CDD" id="cd02440">
    <property type="entry name" value="AdoMet_MTases"/>
    <property type="match status" value="1"/>
</dbReference>
<keyword evidence="3" id="KW-0949">S-adenosyl-L-methionine</keyword>
<proteinExistence type="predicted"/>
<dbReference type="Gene3D" id="3.40.50.150">
    <property type="entry name" value="Vaccinia Virus protein VP39"/>
    <property type="match status" value="1"/>
</dbReference>
<dbReference type="GO" id="GO:0032259">
    <property type="term" value="P:methylation"/>
    <property type="evidence" value="ECO:0007669"/>
    <property type="project" value="UniProtKB-KW"/>
</dbReference>
<keyword evidence="6" id="KW-1185">Reference proteome</keyword>
<name>A0A9X2FZT7_9MICO</name>
<protein>
    <submittedName>
        <fullName evidence="5">Ubiquinone/menaquinone biosynthesis C-methylase UbiE</fullName>
    </submittedName>
</protein>
<evidence type="ECO:0000313" key="6">
    <source>
        <dbReference type="Proteomes" id="UP001139493"/>
    </source>
</evidence>
<evidence type="ECO:0000256" key="1">
    <source>
        <dbReference type="ARBA" id="ARBA00022603"/>
    </source>
</evidence>
<comment type="caution">
    <text evidence="5">The sequence shown here is derived from an EMBL/GenBank/DDBJ whole genome shotgun (WGS) entry which is preliminary data.</text>
</comment>
<evidence type="ECO:0000313" key="5">
    <source>
        <dbReference type="EMBL" id="MCP2263078.1"/>
    </source>
</evidence>
<accession>A0A9X2FZT7</accession>
<keyword evidence="5" id="KW-0830">Ubiquinone</keyword>
<evidence type="ECO:0000256" key="2">
    <source>
        <dbReference type="ARBA" id="ARBA00022679"/>
    </source>
</evidence>
<dbReference type="Proteomes" id="UP001139493">
    <property type="component" value="Unassembled WGS sequence"/>
</dbReference>
<gene>
    <name evidence="5" type="ORF">APR03_000401</name>
</gene>
<dbReference type="PANTHER" id="PTHR43464:SF19">
    <property type="entry name" value="UBIQUINONE BIOSYNTHESIS O-METHYLTRANSFERASE, MITOCHONDRIAL"/>
    <property type="match status" value="1"/>
</dbReference>
<dbReference type="Pfam" id="PF08241">
    <property type="entry name" value="Methyltransf_11"/>
    <property type="match status" value="1"/>
</dbReference>
<sequence>MHADHYDGFAARYEAENQRNLLNAYYDRPAMIRLAGDVAGRRILDAGCGSGPLTAALRSAGALMTGVDGSPEMLALARERLGDAVPLHVADLARPLPFADGAFDDVVCSLVLHYLEDWAGPLAELRRVLRPGGRLILSVNHPSVRVFFNPEEDYFATRPYTETFVFEDGTEELPFWHRSLTTMVREFLAAGFRISAVEEPPPAPDTPRDLLPPRVASGEREAFLCFLYVVLTAE</sequence>
<dbReference type="InterPro" id="IPR029063">
    <property type="entry name" value="SAM-dependent_MTases_sf"/>
</dbReference>
<organism evidence="5 6">
    <name type="scientific">Promicromonospora thailandica</name>
    <dbReference type="NCBI Taxonomy" id="765201"/>
    <lineage>
        <taxon>Bacteria</taxon>
        <taxon>Bacillati</taxon>
        <taxon>Actinomycetota</taxon>
        <taxon>Actinomycetes</taxon>
        <taxon>Micrococcales</taxon>
        <taxon>Promicromonosporaceae</taxon>
        <taxon>Promicromonospora</taxon>
    </lineage>
</organism>
<dbReference type="InterPro" id="IPR013216">
    <property type="entry name" value="Methyltransf_11"/>
</dbReference>
<dbReference type="SUPFAM" id="SSF53335">
    <property type="entry name" value="S-adenosyl-L-methionine-dependent methyltransferases"/>
    <property type="match status" value="1"/>
</dbReference>
<dbReference type="EMBL" id="JAMTCS010000001">
    <property type="protein sequence ID" value="MCP2263078.1"/>
    <property type="molecule type" value="Genomic_DNA"/>
</dbReference>
<dbReference type="PANTHER" id="PTHR43464">
    <property type="entry name" value="METHYLTRANSFERASE"/>
    <property type="match status" value="1"/>
</dbReference>
<feature type="domain" description="Methyltransferase type 11" evidence="4">
    <location>
        <begin position="44"/>
        <end position="137"/>
    </location>
</feature>
<dbReference type="RefSeq" id="WP_253832231.1">
    <property type="nucleotide sequence ID" value="NZ_JAMTCS010000001.1"/>
</dbReference>
<evidence type="ECO:0000259" key="4">
    <source>
        <dbReference type="Pfam" id="PF08241"/>
    </source>
</evidence>
<dbReference type="GO" id="GO:0008757">
    <property type="term" value="F:S-adenosylmethionine-dependent methyltransferase activity"/>
    <property type="evidence" value="ECO:0007669"/>
    <property type="project" value="InterPro"/>
</dbReference>
<keyword evidence="1" id="KW-0489">Methyltransferase</keyword>
<reference evidence="5" key="1">
    <citation type="submission" date="2022-06" db="EMBL/GenBank/DDBJ databases">
        <title>Genomic Encyclopedia of Archaeal and Bacterial Type Strains, Phase II (KMG-II): from individual species to whole genera.</title>
        <authorList>
            <person name="Goeker M."/>
        </authorList>
    </citation>
    <scope>NUCLEOTIDE SEQUENCE</scope>
    <source>
        <strain evidence="5">DSM 26652</strain>
    </source>
</reference>